<keyword evidence="2" id="KW-0132">Cell division</keyword>
<dbReference type="PIRSF" id="PIRSF019345">
    <property type="entry name" value="ScpB"/>
    <property type="match status" value="1"/>
</dbReference>
<evidence type="ECO:0000313" key="8">
    <source>
        <dbReference type="Proteomes" id="UP001431572"/>
    </source>
</evidence>
<reference evidence="5 7" key="1">
    <citation type="submission" date="2020-06" db="EMBL/GenBank/DDBJ databases">
        <title>Anoxygenic phototrophic Chloroflexota member uses a Type I reaction center.</title>
        <authorList>
            <person name="Tsuji J.M."/>
            <person name="Shaw N.A."/>
            <person name="Nagashima S."/>
            <person name="Venkiteswaran J."/>
            <person name="Schiff S.L."/>
            <person name="Hanada S."/>
            <person name="Tank M."/>
            <person name="Neufeld J.D."/>
        </authorList>
    </citation>
    <scope>NUCLEOTIDE SEQUENCE [LARGE SCALE GENOMIC DNA]</scope>
    <source>
        <strain evidence="5">L227-S17</strain>
    </source>
</reference>
<evidence type="ECO:0000256" key="4">
    <source>
        <dbReference type="ARBA" id="ARBA00023306"/>
    </source>
</evidence>
<evidence type="ECO:0000256" key="1">
    <source>
        <dbReference type="ARBA" id="ARBA00022490"/>
    </source>
</evidence>
<dbReference type="InterPro" id="IPR036390">
    <property type="entry name" value="WH_DNA-bd_sf"/>
</dbReference>
<dbReference type="PANTHER" id="PTHR34298">
    <property type="entry name" value="SEGREGATION AND CONDENSATION PROTEIN B"/>
    <property type="match status" value="1"/>
</dbReference>
<dbReference type="PANTHER" id="PTHR34298:SF2">
    <property type="entry name" value="SEGREGATION AND CONDENSATION PROTEIN B"/>
    <property type="match status" value="1"/>
</dbReference>
<evidence type="ECO:0000256" key="3">
    <source>
        <dbReference type="ARBA" id="ARBA00022829"/>
    </source>
</evidence>
<dbReference type="Pfam" id="PF04079">
    <property type="entry name" value="SMC_ScpB"/>
    <property type="match status" value="1"/>
</dbReference>
<dbReference type="GO" id="GO:0051301">
    <property type="term" value="P:cell division"/>
    <property type="evidence" value="ECO:0007669"/>
    <property type="project" value="UniProtKB-KW"/>
</dbReference>
<dbReference type="Proteomes" id="UP001431572">
    <property type="component" value="Chromosome 2"/>
</dbReference>
<dbReference type="Gene3D" id="1.10.10.10">
    <property type="entry name" value="Winged helix-like DNA-binding domain superfamily/Winged helix DNA-binding domain"/>
    <property type="match status" value="2"/>
</dbReference>
<dbReference type="NCBIfam" id="TIGR00281">
    <property type="entry name" value="SMC-Scp complex subunit ScpB"/>
    <property type="match status" value="1"/>
</dbReference>
<evidence type="ECO:0000313" key="5">
    <source>
        <dbReference type="EMBL" id="NWJ48209.1"/>
    </source>
</evidence>
<name>A0A8T7M7W2_9CHLR</name>
<organism evidence="5 7">
    <name type="scientific">Candidatus Chlorohelix allophototropha</name>
    <dbReference type="NCBI Taxonomy" id="3003348"/>
    <lineage>
        <taxon>Bacteria</taxon>
        <taxon>Bacillati</taxon>
        <taxon>Chloroflexota</taxon>
        <taxon>Chloroflexia</taxon>
        <taxon>Candidatus Chloroheliales</taxon>
        <taxon>Candidatus Chloroheliaceae</taxon>
        <taxon>Candidatus Chlorohelix</taxon>
    </lineage>
</organism>
<dbReference type="InterPro" id="IPR036388">
    <property type="entry name" value="WH-like_DNA-bd_sf"/>
</dbReference>
<evidence type="ECO:0000256" key="2">
    <source>
        <dbReference type="ARBA" id="ARBA00022618"/>
    </source>
</evidence>
<proteinExistence type="predicted"/>
<dbReference type="SUPFAM" id="SSF46785">
    <property type="entry name" value="Winged helix' DNA-binding domain"/>
    <property type="match status" value="2"/>
</dbReference>
<dbReference type="RefSeq" id="WP_341470050.1">
    <property type="nucleotide sequence ID" value="NZ_CP128400.1"/>
</dbReference>
<dbReference type="Proteomes" id="UP000521676">
    <property type="component" value="Unassembled WGS sequence"/>
</dbReference>
<gene>
    <name evidence="5" type="primary">scpB</name>
    <name evidence="5" type="ORF">HXX08_20330</name>
    <name evidence="6" type="ORF">OZ401_003749</name>
</gene>
<keyword evidence="1" id="KW-0963">Cytoplasm</keyword>
<accession>A0A8T7M7W2</accession>
<evidence type="ECO:0000313" key="6">
    <source>
        <dbReference type="EMBL" id="WJW68145.1"/>
    </source>
</evidence>
<protein>
    <submittedName>
        <fullName evidence="5">SMC-Scp complex subunit ScpB</fullName>
    </submittedName>
</protein>
<dbReference type="AlphaFoldDB" id="A0A8T7M7W2"/>
<dbReference type="EMBL" id="JACATZ010000003">
    <property type="protein sequence ID" value="NWJ48209.1"/>
    <property type="molecule type" value="Genomic_DNA"/>
</dbReference>
<keyword evidence="3" id="KW-0159">Chromosome partition</keyword>
<dbReference type="GO" id="GO:0051304">
    <property type="term" value="P:chromosome separation"/>
    <property type="evidence" value="ECO:0007669"/>
    <property type="project" value="InterPro"/>
</dbReference>
<keyword evidence="8" id="KW-1185">Reference proteome</keyword>
<sequence>MENSNISRQLAAIEAILFISAEAVNLADLQKALQVEPNWLEELINTLNEDYKINDRGLRIYRHNNTVQLVTSPEVAPYIERFLGLQPASRLSAAALETLTIIAYRQPITRQGIEAIRGVDSSGVINTLQARSLIEEVGRAESIGHPVLFGSTIEFLHQFGLKNLSELPPLEGLSETTISVNSLPDVKM</sequence>
<evidence type="ECO:0000313" key="7">
    <source>
        <dbReference type="Proteomes" id="UP000521676"/>
    </source>
</evidence>
<keyword evidence="4" id="KW-0131">Cell cycle</keyword>
<dbReference type="EMBL" id="CP128400">
    <property type="protein sequence ID" value="WJW68145.1"/>
    <property type="molecule type" value="Genomic_DNA"/>
</dbReference>
<reference evidence="6" key="2">
    <citation type="journal article" date="2024" name="Nature">
        <title>Anoxygenic phototroph of the Chloroflexota uses a type I reaction centre.</title>
        <authorList>
            <person name="Tsuji J.M."/>
            <person name="Shaw N.A."/>
            <person name="Nagashima S."/>
            <person name="Venkiteswaran J.J."/>
            <person name="Schiff S.L."/>
            <person name="Watanabe T."/>
            <person name="Fukui M."/>
            <person name="Hanada S."/>
            <person name="Tank M."/>
            <person name="Neufeld J.D."/>
        </authorList>
    </citation>
    <scope>NUCLEOTIDE SEQUENCE</scope>
    <source>
        <strain evidence="6">L227-S17</strain>
    </source>
</reference>
<dbReference type="InterPro" id="IPR005234">
    <property type="entry name" value="ScpB_csome_segregation"/>
</dbReference>